<gene>
    <name evidence="1" type="ORF">QCO44_04510</name>
</gene>
<protein>
    <submittedName>
        <fullName evidence="1">SIR2 family protein</fullName>
    </submittedName>
</protein>
<dbReference type="Pfam" id="PF13289">
    <property type="entry name" value="SIR2_2"/>
    <property type="match status" value="1"/>
</dbReference>
<evidence type="ECO:0000313" key="2">
    <source>
        <dbReference type="Proteomes" id="UP001559623"/>
    </source>
</evidence>
<accession>A0ABV3X5Y4</accession>
<dbReference type="Gene3D" id="3.40.50.1220">
    <property type="entry name" value="TPP-binding domain"/>
    <property type="match status" value="1"/>
</dbReference>
<reference evidence="1 2" key="1">
    <citation type="submission" date="2023-04" db="EMBL/GenBank/DDBJ databases">
        <title>Genome Sequence of Selenomonas sputigena ATCC 33150.</title>
        <authorList>
            <person name="Miller D.P."/>
            <person name="Anvari S."/>
            <person name="Polson S.W."/>
            <person name="Macdonald M."/>
            <person name="Mcdowell J.V."/>
        </authorList>
    </citation>
    <scope>NUCLEOTIDE SEQUENCE [LARGE SCALE GENOMIC DNA]</scope>
    <source>
        <strain evidence="1 2">ATCC 33150</strain>
    </source>
</reference>
<comment type="caution">
    <text evidence="1">The sequence shown here is derived from an EMBL/GenBank/DDBJ whole genome shotgun (WGS) entry which is preliminary data.</text>
</comment>
<name>A0ABV3X5Y4_9FIRM</name>
<organism evidence="1 2">
    <name type="scientific">Selenomonas sputigena</name>
    <dbReference type="NCBI Taxonomy" id="69823"/>
    <lineage>
        <taxon>Bacteria</taxon>
        <taxon>Bacillati</taxon>
        <taxon>Bacillota</taxon>
        <taxon>Negativicutes</taxon>
        <taxon>Selenomonadales</taxon>
        <taxon>Selenomonadaceae</taxon>
        <taxon>Selenomonas</taxon>
    </lineage>
</organism>
<sequence length="985" mass="115371">MDQDQYVDKVYNEERRLIQQAERDKRLVFFVGAGASIPSGMPSWKEAIEIIKERMDVAPQDDFLKVPQYYYVQYGKRDYTRLMREVFKHKKTLSPNDIHHEIFKFQVSTIVTTNYDYLLEEAAKATYRVVDVISRDSDLVYGFAESKIIKMHGDFGHDNFVLKEEDYLNYAQNFRLLTAYIKALIAGNTLVFIGYSFNDPDLKQIFSWVKEILGRDMPRSYMIVADRPYSEMEVNYFKAFGIELLYAARKITDYKKLKNEERTLRMLKFLRKEEDISELDKVYQFLIPFQDMNYVHLKYIERAFRLIGVHLNDNKIMMDDARDKGREILDGIRAIAAEQVALFRERYEVPEKDIEKYQSIYEVLVKSSAYFLAASADREHVMKIPDETEILRQRAISADRIMRAVMSYNMAELRRFRHKNKKLLSERNPLLYMEQAALSYHLLEYAEAYEYLQKAAMGFYQQEKFVWYFITQMNQKYLANMISQGVSPGCTSEDGKRIQKEAANINLDKIFYSLPQIGYAQNEFLRELYTMQLFYIDFISAHDKSEEAEEEAQTSYVMYVKTPSISQLWQQVVDSWSYVIKNYVFVDRYREFSRSLQLYAQTVLTTITTPDIPSEKGALPIGECGNIKVSELTGDDVFFILRYCPAENMERRLSKADMDLISVAQDGQERLKCILNNIQQLDGMQRNEIFEKILILLYYIPLTTELIAMILHELTQRVSGIDFRSRANKVANLFSRIARQKCISKEHEECISLLHEYLDSILQAIIGGGRIDKNGACLVLSHGLSLYKGIRNEKFASEHISSLMQEKYLYVLDVLYPYVDGAARRGIRSLAGKKKWEWDIAAMELFCRLLRSGILKSTVKLEEAFFDFAKTIEDDRGKGYPSQYENALVYITNANLSGCFKQKDKAREFVQKSGISFYDWIFDWENFDYANFNVDWLARCAENLLKTIGENVRVRKKIQEAVRKQYLNGHINASAMRRYFEIFVV</sequence>
<dbReference type="InterPro" id="IPR029035">
    <property type="entry name" value="DHS-like_NAD/FAD-binding_dom"/>
</dbReference>
<dbReference type="RefSeq" id="WP_368846626.1">
    <property type="nucleotide sequence ID" value="NZ_CP194411.1"/>
</dbReference>
<evidence type="ECO:0000313" key="1">
    <source>
        <dbReference type="EMBL" id="MEX5284908.1"/>
    </source>
</evidence>
<keyword evidence="2" id="KW-1185">Reference proteome</keyword>
<proteinExistence type="predicted"/>
<dbReference type="EMBL" id="JARVLH010000002">
    <property type="protein sequence ID" value="MEX5284908.1"/>
    <property type="molecule type" value="Genomic_DNA"/>
</dbReference>
<dbReference type="Proteomes" id="UP001559623">
    <property type="component" value="Unassembled WGS sequence"/>
</dbReference>
<dbReference type="SUPFAM" id="SSF52467">
    <property type="entry name" value="DHS-like NAD/FAD-binding domain"/>
    <property type="match status" value="1"/>
</dbReference>